<gene>
    <name evidence="3" type="ORF">HHL10_12845</name>
</gene>
<feature type="signal peptide" evidence="1">
    <location>
        <begin position="1"/>
        <end position="26"/>
    </location>
</feature>
<dbReference type="AlphaFoldDB" id="A0A848FD47"/>
<dbReference type="RefSeq" id="WP_169160760.1">
    <property type="nucleotide sequence ID" value="NZ_JABBFW010000007.1"/>
</dbReference>
<feature type="domain" description="ABC-type transport auxiliary lipoprotein component" evidence="2">
    <location>
        <begin position="58"/>
        <end position="215"/>
    </location>
</feature>
<dbReference type="Proteomes" id="UP000574067">
    <property type="component" value="Unassembled WGS sequence"/>
</dbReference>
<comment type="caution">
    <text evidence="3">The sequence shown here is derived from an EMBL/GenBank/DDBJ whole genome shotgun (WGS) entry which is preliminary data.</text>
</comment>
<protein>
    <recommendedName>
        <fullName evidence="2">ABC-type transport auxiliary lipoprotein component domain-containing protein</fullName>
    </recommendedName>
</protein>
<proteinExistence type="predicted"/>
<accession>A0A848FD47</accession>
<evidence type="ECO:0000259" key="2">
    <source>
        <dbReference type="Pfam" id="PF03886"/>
    </source>
</evidence>
<dbReference type="Gene3D" id="3.40.50.10610">
    <property type="entry name" value="ABC-type transport auxiliary lipoprotein component"/>
    <property type="match status" value="1"/>
</dbReference>
<keyword evidence="4" id="KW-1185">Reference proteome</keyword>
<sequence length="227" mass="24009">MTPLHTACRAAAALSLSALLWGCASAPPSSTFLALPSLGAPEATGADGRGGVAAPAASPAIGATGVATAPVLVVRRLGLPEYLLARRVRYRADTTTVDDWPRTFWAERIEVAMTRELTAALRQRLPGWTLCNASCGAAAGEAEPRAQTLRLEFSPLDFRRDRHELFTVVRGSLEAPDGTLLQRIERRYTLPARADTPQAHAELLGELLQRLAADLSPLVQAGAPAGG</sequence>
<dbReference type="Pfam" id="PF03886">
    <property type="entry name" value="ABC_trans_aux"/>
    <property type="match status" value="1"/>
</dbReference>
<dbReference type="SUPFAM" id="SSF159594">
    <property type="entry name" value="XCC0632-like"/>
    <property type="match status" value="1"/>
</dbReference>
<evidence type="ECO:0000256" key="1">
    <source>
        <dbReference type="SAM" id="SignalP"/>
    </source>
</evidence>
<dbReference type="EMBL" id="JABBFW010000007">
    <property type="protein sequence ID" value="NML15861.1"/>
    <property type="molecule type" value="Genomic_DNA"/>
</dbReference>
<feature type="chain" id="PRO_5032662705" description="ABC-type transport auxiliary lipoprotein component domain-containing protein" evidence="1">
    <location>
        <begin position="27"/>
        <end position="227"/>
    </location>
</feature>
<evidence type="ECO:0000313" key="4">
    <source>
        <dbReference type="Proteomes" id="UP000574067"/>
    </source>
</evidence>
<evidence type="ECO:0000313" key="3">
    <source>
        <dbReference type="EMBL" id="NML15861.1"/>
    </source>
</evidence>
<name>A0A848FD47_9BURK</name>
<keyword evidence="1" id="KW-0732">Signal</keyword>
<reference evidence="3 4" key="1">
    <citation type="submission" date="2020-04" db="EMBL/GenBank/DDBJ databases">
        <title>Azohydromonas sp. isolated from soil.</title>
        <authorList>
            <person name="Dahal R.H."/>
        </authorList>
    </citation>
    <scope>NUCLEOTIDE SEQUENCE [LARGE SCALE GENOMIC DNA]</scope>
    <source>
        <strain evidence="3 4">G-1-1-14</strain>
    </source>
</reference>
<organism evidence="3 4">
    <name type="scientific">Azohydromonas caseinilytica</name>
    <dbReference type="NCBI Taxonomy" id="2728836"/>
    <lineage>
        <taxon>Bacteria</taxon>
        <taxon>Pseudomonadati</taxon>
        <taxon>Pseudomonadota</taxon>
        <taxon>Betaproteobacteria</taxon>
        <taxon>Burkholderiales</taxon>
        <taxon>Sphaerotilaceae</taxon>
        <taxon>Azohydromonas</taxon>
    </lineage>
</organism>
<dbReference type="InterPro" id="IPR005586">
    <property type="entry name" value="ABC_trans_aux"/>
</dbReference>